<proteinExistence type="inferred from homology"/>
<dbReference type="GO" id="GO:0008422">
    <property type="term" value="F:beta-glucosidase activity"/>
    <property type="evidence" value="ECO:0007669"/>
    <property type="project" value="UniProtKB-ARBA"/>
</dbReference>
<comment type="similarity">
    <text evidence="1">Belongs to the glycosyl hydrolase 3 family.</text>
</comment>
<dbReference type="InterPro" id="IPR013783">
    <property type="entry name" value="Ig-like_fold"/>
</dbReference>
<feature type="domain" description="PA14" evidence="3">
    <location>
        <begin position="408"/>
        <end position="556"/>
    </location>
</feature>
<protein>
    <submittedName>
        <fullName evidence="4">Beta-glucosidase-related glycosidase</fullName>
    </submittedName>
</protein>
<evidence type="ECO:0000256" key="2">
    <source>
        <dbReference type="ARBA" id="ARBA00022801"/>
    </source>
</evidence>
<name>A0A0S7BJX0_9CHLR</name>
<dbReference type="AlphaFoldDB" id="A0A0S7BJX0"/>
<keyword evidence="5" id="KW-1185">Reference proteome</keyword>
<dbReference type="SMART" id="SM00758">
    <property type="entry name" value="PA14"/>
    <property type="match status" value="1"/>
</dbReference>
<dbReference type="InterPro" id="IPR011658">
    <property type="entry name" value="PA14_dom"/>
</dbReference>
<dbReference type="RefSeq" id="WP_075074018.1">
    <property type="nucleotide sequence ID" value="NZ_DF967972.1"/>
</dbReference>
<accession>A0A0S7BJX0</accession>
<dbReference type="Gene3D" id="2.60.40.10">
    <property type="entry name" value="Immunoglobulins"/>
    <property type="match status" value="1"/>
</dbReference>
<dbReference type="Pfam" id="PF07691">
    <property type="entry name" value="PA14"/>
    <property type="match status" value="1"/>
</dbReference>
<dbReference type="GO" id="GO:0005975">
    <property type="term" value="P:carbohydrate metabolic process"/>
    <property type="evidence" value="ECO:0007669"/>
    <property type="project" value="InterPro"/>
</dbReference>
<evidence type="ECO:0000256" key="1">
    <source>
        <dbReference type="ARBA" id="ARBA00005336"/>
    </source>
</evidence>
<dbReference type="InterPro" id="IPR036962">
    <property type="entry name" value="Glyco_hydro_3_N_sf"/>
</dbReference>
<dbReference type="OrthoDB" id="9805821at2"/>
<dbReference type="Pfam" id="PF14310">
    <property type="entry name" value="Fn3-like"/>
    <property type="match status" value="1"/>
</dbReference>
<dbReference type="FunFam" id="2.60.40.10:FF:000495">
    <property type="entry name" value="Periplasmic beta-glucosidase"/>
    <property type="match status" value="1"/>
</dbReference>
<reference evidence="4" key="1">
    <citation type="submission" date="2015-07" db="EMBL/GenBank/DDBJ databases">
        <title>Draft Genome Sequences of Anaerolinea thermolimosa IMO-1, Bellilinea caldifistulae GOMI-1, Leptolinea tardivitalis YMTK-2, Levilinea saccharolytica KIBI-1,Longilinea arvoryzae KOME-1, Previously Described as Members of the Anaerolineaceae (Chloroflexi).</title>
        <authorList>
            <person name="Sekiguchi Y."/>
            <person name="Ohashi A."/>
            <person name="Matsuura N."/>
            <person name="Tourlousse M.D."/>
        </authorList>
    </citation>
    <scope>NUCLEOTIDE SEQUENCE [LARGE SCALE GENOMIC DNA]</scope>
    <source>
        <strain evidence="4">KOME-1</strain>
    </source>
</reference>
<evidence type="ECO:0000313" key="4">
    <source>
        <dbReference type="EMBL" id="GAP14790.1"/>
    </source>
</evidence>
<dbReference type="InterPro" id="IPR001764">
    <property type="entry name" value="Glyco_hydro_3_N"/>
</dbReference>
<organism evidence="4">
    <name type="scientific">Longilinea arvoryzae</name>
    <dbReference type="NCBI Taxonomy" id="360412"/>
    <lineage>
        <taxon>Bacteria</taxon>
        <taxon>Bacillati</taxon>
        <taxon>Chloroflexota</taxon>
        <taxon>Anaerolineae</taxon>
        <taxon>Anaerolineales</taxon>
        <taxon>Anaerolineaceae</taxon>
        <taxon>Longilinea</taxon>
    </lineage>
</organism>
<dbReference type="PANTHER" id="PTHR42715">
    <property type="entry name" value="BETA-GLUCOSIDASE"/>
    <property type="match status" value="1"/>
</dbReference>
<evidence type="ECO:0000313" key="5">
    <source>
        <dbReference type="Proteomes" id="UP000055060"/>
    </source>
</evidence>
<dbReference type="Proteomes" id="UP000055060">
    <property type="component" value="Unassembled WGS sequence"/>
</dbReference>
<keyword evidence="4" id="KW-0326">Glycosidase</keyword>
<dbReference type="STRING" id="360412.LARV_02566"/>
<dbReference type="Pfam" id="PF00933">
    <property type="entry name" value="Glyco_hydro_3"/>
    <property type="match status" value="1"/>
</dbReference>
<dbReference type="PRINTS" id="PR00133">
    <property type="entry name" value="GLHYDRLASE3"/>
</dbReference>
<gene>
    <name evidence="4" type="ORF">LARV_02566</name>
</gene>
<dbReference type="PANTHER" id="PTHR42715:SF10">
    <property type="entry name" value="BETA-GLUCOSIDASE"/>
    <property type="match status" value="1"/>
</dbReference>
<dbReference type="InterPro" id="IPR017853">
    <property type="entry name" value="GH"/>
</dbReference>
<dbReference type="SMART" id="SM01217">
    <property type="entry name" value="Fn3_like"/>
    <property type="match status" value="1"/>
</dbReference>
<dbReference type="Pfam" id="PF01915">
    <property type="entry name" value="Glyco_hydro_3_C"/>
    <property type="match status" value="1"/>
</dbReference>
<dbReference type="EMBL" id="DF967972">
    <property type="protein sequence ID" value="GAP14790.1"/>
    <property type="molecule type" value="Genomic_DNA"/>
</dbReference>
<dbReference type="InterPro" id="IPR037524">
    <property type="entry name" value="PA14/GLEYA"/>
</dbReference>
<sequence>MSDTPTNNDPDIEVERLLQALTMQEKILLLSGRDAWRTAAIPRLGIESLTMTDGPHGVRSDLPEAGRKAGFTTVFPTGVSMAASWNPDLIEEVGVVLGEETLAMDCDILLGPCVNIVRHPLAGRNFESYSEDPYLSGEIGVAYVKGVQSQGAGVSLKHFAANNQEIERMRGNSIVDERTLREIYLPQFESVVKKAQPWTVMCSYNRLNGEYASQNRHLLSDILKGEWGYPGPVISDWGAVHATAAPLNAGLDLEMPGPAKWLGALLSEAVVTWQVDEKAIDQAVRRILRLVVKRRANPRAKSAANTPEHQAVARRLAEEAATLLKNDRALLPLDRNRIHRLAVIGPNAAECRIGGGGSSFAIPPYRVSPLEGLKNLLGDSVEILYEKGCDNAIAIPVVLPDYLHTPDGSSTGLLGEFFTNLDLKGAPALSRPYPLASFWWYGSSPAENIPLERFAVRWTGTLSVPEGGHYRIQLYNSARARLYIDERLILETHADEFDLLTNAFASQTASLDLVAGQKSNLRIEFIKDSREPFANVQLRLARYYRPDEDQRMTKAVTLARQCDAAVIFAGYPEQHEQEGGDRPDLELTGPQTELIRTVAAANPNTVVVLNSGSPVTMLWLDDVSAVLQAYYPGMEGGNAVARILFGDVNPSGKLSVTYPRRLEDTPAYDNYPGRREVRYGEGIFVGYRYYDQRDIEPLFPFGHGLSYTEFEYLDANIDYTKGRFPISVRATIKNIGKCAGKEVVQVYVADLQASLPRPPKELKGFRKIELQPGQTRAVEFELDERAFSFYDPVQKQWRWEPGEFEILLGSSSRDIRQRCRLTLE</sequence>
<dbReference type="SUPFAM" id="SSF51445">
    <property type="entry name" value="(Trans)glycosidases"/>
    <property type="match status" value="1"/>
</dbReference>
<dbReference type="InterPro" id="IPR036881">
    <property type="entry name" value="Glyco_hydro_3_C_sf"/>
</dbReference>
<dbReference type="SUPFAM" id="SSF52279">
    <property type="entry name" value="Beta-D-glucan exohydrolase, C-terminal domain"/>
    <property type="match status" value="1"/>
</dbReference>
<dbReference type="PROSITE" id="PS51820">
    <property type="entry name" value="PA14"/>
    <property type="match status" value="1"/>
</dbReference>
<dbReference type="InterPro" id="IPR002772">
    <property type="entry name" value="Glyco_hydro_3_C"/>
</dbReference>
<dbReference type="Gene3D" id="2.60.120.260">
    <property type="entry name" value="Galactose-binding domain-like"/>
    <property type="match status" value="1"/>
</dbReference>
<keyword evidence="2" id="KW-0378">Hydrolase</keyword>
<dbReference type="InterPro" id="IPR050288">
    <property type="entry name" value="Cellulose_deg_GH3"/>
</dbReference>
<dbReference type="Gene3D" id="3.40.50.1700">
    <property type="entry name" value="Glycoside hydrolase family 3 C-terminal domain"/>
    <property type="match status" value="1"/>
</dbReference>
<evidence type="ECO:0000259" key="3">
    <source>
        <dbReference type="PROSITE" id="PS51820"/>
    </source>
</evidence>
<dbReference type="Gene3D" id="3.20.20.300">
    <property type="entry name" value="Glycoside hydrolase, family 3, N-terminal domain"/>
    <property type="match status" value="1"/>
</dbReference>
<dbReference type="InterPro" id="IPR026891">
    <property type="entry name" value="Fn3-like"/>
</dbReference>